<comment type="caution">
    <text evidence="2">The sequence shown here is derived from an EMBL/GenBank/DDBJ whole genome shotgun (WGS) entry which is preliminary data.</text>
</comment>
<protein>
    <recommendedName>
        <fullName evidence="1">DYW domain-containing protein</fullName>
    </recommendedName>
</protein>
<dbReference type="Gene3D" id="1.25.40.10">
    <property type="entry name" value="Tetratricopeptide repeat domain"/>
    <property type="match status" value="1"/>
</dbReference>
<dbReference type="OrthoDB" id="9984055at2759"/>
<dbReference type="AlphaFoldDB" id="A0A815JF42"/>
<name>A0A815JF42_9BILA</name>
<dbReference type="PANTHER" id="PTHR47928:SF207">
    <property type="entry name" value="PENTATRICOPEPTIDE REPEAT-CONTAINING PROTEIN"/>
    <property type="match status" value="1"/>
</dbReference>
<accession>A0A815JF42</accession>
<dbReference type="PANTHER" id="PTHR47928">
    <property type="entry name" value="REPEAT-CONTAINING PROTEIN, PUTATIVE-RELATED"/>
    <property type="match status" value="1"/>
</dbReference>
<gene>
    <name evidence="2" type="ORF">KQP761_LOCUS8666</name>
</gene>
<dbReference type="EMBL" id="CAJNOW010003367">
    <property type="protein sequence ID" value="CAF1380076.1"/>
    <property type="molecule type" value="Genomic_DNA"/>
</dbReference>
<evidence type="ECO:0000313" key="2">
    <source>
        <dbReference type="EMBL" id="CAF1380076.1"/>
    </source>
</evidence>
<dbReference type="Pfam" id="PF14432">
    <property type="entry name" value="DYW_deaminase"/>
    <property type="match status" value="1"/>
</dbReference>
<dbReference type="InterPro" id="IPR032867">
    <property type="entry name" value="DYW_dom"/>
</dbReference>
<feature type="domain" description="DYW" evidence="1">
    <location>
        <begin position="290"/>
        <end position="383"/>
    </location>
</feature>
<dbReference type="InterPro" id="IPR050421">
    <property type="entry name" value="PPR"/>
</dbReference>
<dbReference type="GO" id="GO:0008270">
    <property type="term" value="F:zinc ion binding"/>
    <property type="evidence" value="ECO:0007669"/>
    <property type="project" value="InterPro"/>
</dbReference>
<organism evidence="2 3">
    <name type="scientific">Rotaria magnacalcarata</name>
    <dbReference type="NCBI Taxonomy" id="392030"/>
    <lineage>
        <taxon>Eukaryota</taxon>
        <taxon>Metazoa</taxon>
        <taxon>Spiralia</taxon>
        <taxon>Gnathifera</taxon>
        <taxon>Rotifera</taxon>
        <taxon>Eurotatoria</taxon>
        <taxon>Bdelloidea</taxon>
        <taxon>Philodinida</taxon>
        <taxon>Philodinidae</taxon>
        <taxon>Rotaria</taxon>
    </lineage>
</organism>
<evidence type="ECO:0000313" key="3">
    <source>
        <dbReference type="Proteomes" id="UP000663834"/>
    </source>
</evidence>
<proteinExistence type="predicted"/>
<sequence length="384" mass="44098">MPQRAIDLFSTIEKPDKIIFTVLFNACSQIQTKNAFDFRKKVFNQLPIECRHSTDLLYSVLNMFIKRDDLDDGECVFNRINRFNFLWIDDEILQFNAYGINGMGLESVQLFHKVPATMLDNCIYVCTLNTCSHSELVNEARKIFETIPINQRKEQILTTMVDAFSCAFDFDQAQKLIEEFERYNPPSIPMYMSLLSSTRNEKNASLSQKIFDRIESNFPDAKNVLTSAAVLLANTHALRGNTSMATNVRMKLNQPDTRKATFRAPDQSHSCSSEIYTELNKLQAELIAHGYKLDASWITRPLKDNETPESVLCAYNEGIAIVFNLIQRPMPTRIQIMQNLRICGDCHAAIKLIAQIRQCLIVIRDANRIHHFYPNGQCSCQDHF</sequence>
<dbReference type="InterPro" id="IPR011990">
    <property type="entry name" value="TPR-like_helical_dom_sf"/>
</dbReference>
<dbReference type="Proteomes" id="UP000663834">
    <property type="component" value="Unassembled WGS sequence"/>
</dbReference>
<evidence type="ECO:0000259" key="1">
    <source>
        <dbReference type="Pfam" id="PF14432"/>
    </source>
</evidence>
<reference evidence="2" key="1">
    <citation type="submission" date="2021-02" db="EMBL/GenBank/DDBJ databases">
        <authorList>
            <person name="Nowell W R."/>
        </authorList>
    </citation>
    <scope>NUCLEOTIDE SEQUENCE</scope>
</reference>